<feature type="chain" id="PRO_5015551687" description="Fibronectin type-III domain-containing protein" evidence="2">
    <location>
        <begin position="34"/>
        <end position="784"/>
    </location>
</feature>
<dbReference type="CDD" id="cd00063">
    <property type="entry name" value="FN3"/>
    <property type="match status" value="1"/>
</dbReference>
<dbReference type="SUPFAM" id="SSF101898">
    <property type="entry name" value="NHL repeat"/>
    <property type="match status" value="1"/>
</dbReference>
<evidence type="ECO:0000256" key="2">
    <source>
        <dbReference type="SAM" id="SignalP"/>
    </source>
</evidence>
<feature type="compositionally biased region" description="Basic and acidic residues" evidence="1">
    <location>
        <begin position="151"/>
        <end position="167"/>
    </location>
</feature>
<accession>A0A2U3LA14</accession>
<evidence type="ECO:0008006" key="5">
    <source>
        <dbReference type="Google" id="ProtNLM"/>
    </source>
</evidence>
<dbReference type="AlphaFoldDB" id="A0A2U3LA14"/>
<keyword evidence="2" id="KW-0732">Signal</keyword>
<dbReference type="SUPFAM" id="SSF49265">
    <property type="entry name" value="Fibronectin type III"/>
    <property type="match status" value="1"/>
</dbReference>
<dbReference type="InterPro" id="IPR011042">
    <property type="entry name" value="6-blade_b-propeller_TolB-like"/>
</dbReference>
<organism evidence="3 4">
    <name type="scientific">Candidatus Sulfotelmatobacter kueseliae</name>
    <dbReference type="NCBI Taxonomy" id="2042962"/>
    <lineage>
        <taxon>Bacteria</taxon>
        <taxon>Pseudomonadati</taxon>
        <taxon>Acidobacteriota</taxon>
        <taxon>Terriglobia</taxon>
        <taxon>Terriglobales</taxon>
        <taxon>Candidatus Korobacteraceae</taxon>
        <taxon>Candidatus Sulfotelmatobacter</taxon>
    </lineage>
</organism>
<dbReference type="SUPFAM" id="SSF63829">
    <property type="entry name" value="Calcium-dependent phosphotriesterase"/>
    <property type="match status" value="1"/>
</dbReference>
<dbReference type="Gene3D" id="2.120.10.30">
    <property type="entry name" value="TolB, C-terminal domain"/>
    <property type="match status" value="1"/>
</dbReference>
<protein>
    <recommendedName>
        <fullName evidence="5">Fibronectin type-III domain-containing protein</fullName>
    </recommendedName>
</protein>
<evidence type="ECO:0000256" key="1">
    <source>
        <dbReference type="SAM" id="MobiDB-lite"/>
    </source>
</evidence>
<name>A0A2U3LA14_9BACT</name>
<dbReference type="OrthoDB" id="175360at2"/>
<feature type="compositionally biased region" description="Polar residues" evidence="1">
    <location>
        <begin position="169"/>
        <end position="182"/>
    </location>
</feature>
<evidence type="ECO:0000313" key="4">
    <source>
        <dbReference type="Proteomes" id="UP000238701"/>
    </source>
</evidence>
<evidence type="ECO:0000313" key="3">
    <source>
        <dbReference type="EMBL" id="SPF48753.1"/>
    </source>
</evidence>
<feature type="signal peptide" evidence="2">
    <location>
        <begin position="1"/>
        <end position="33"/>
    </location>
</feature>
<proteinExistence type="predicted"/>
<dbReference type="Proteomes" id="UP000238701">
    <property type="component" value="Unassembled WGS sequence"/>
</dbReference>
<gene>
    <name evidence="3" type="ORF">SBA1_880033</name>
</gene>
<dbReference type="InterPro" id="IPR003961">
    <property type="entry name" value="FN3_dom"/>
</dbReference>
<sequence>MTWQNLRKLPLSISAVCISLVCVLCGFSATAFADGTKTWEQSKFEELVKGTATGVAIRGAGGLELAPAFKLLYATPSTYIWAVAADDEGNVYAATGSPARVYRITPDGKASIIFEPQELQVQTLEVAPGGVIYAATTPDGKVYRIEHKPAEKAEAAKTDSKKAEKAAGKNSSKGAGNDTSTDAAKPTLDPAWSSSVYFAPGTKYIWDLALDQPGNLYVATGDHGEIYKVTAKGEHSLFFKSDETHIRVLALDGQGNLIAGTDGSGLVYRISPAGEGFVLYSAPKKEITALALDSEGNIYAAGVGEKKATGAMPGVGAVSPMITPLPNAPATTGPQTPGISVTPVPSPVQMGPFPFPGAAATGGSDVYRIAPDGSPARIWSSHEDIVYALAFDSGKRLLAGTGNRGHVFAITAPDEFSDLLKAPASQVTGFAKAPGGGLYAASSNLGKVFVLGPAPETEGSYESDVFDAKIFSRWGRVEFRGAGNVELLARSGNVDNPDRNWSAWKKVDLAKDAGTGVPSARYAQWKAVLHAGNTKPAVESVTLNYLPKNVAPEIDEVTVQVGTRYQPLPKTPGMQMQMSPDIGGSSGTHFESPMPSVHDRDAVGVKWTAHDDNDDELVYSVYYRGDGETRWLLLKDNLTDKAYSFDASLLPDGGYTIKVVASDAPSHSPGEALTVERVSRRFEVDTTPPRIENLTASVEGTQIHVHFRAEDGFSTIKRAEYSVDAGEWKYVEPVGQLSDAKMEDYDFKLALDTGKDAGPEHVVVVRVYDKYDNMGAAKTVLRGK</sequence>
<dbReference type="InterPro" id="IPR036116">
    <property type="entry name" value="FN3_sf"/>
</dbReference>
<feature type="region of interest" description="Disordered" evidence="1">
    <location>
        <begin position="151"/>
        <end position="186"/>
    </location>
</feature>
<dbReference type="EMBL" id="OMOD01000186">
    <property type="protein sequence ID" value="SPF48753.1"/>
    <property type="molecule type" value="Genomic_DNA"/>
</dbReference>
<reference evidence="4" key="1">
    <citation type="submission" date="2018-02" db="EMBL/GenBank/DDBJ databases">
        <authorList>
            <person name="Hausmann B."/>
        </authorList>
    </citation>
    <scope>NUCLEOTIDE SEQUENCE [LARGE SCALE GENOMIC DNA]</scope>
    <source>
        <strain evidence="4">Peat soil MAG SbA1</strain>
    </source>
</reference>